<evidence type="ECO:0000313" key="2">
    <source>
        <dbReference type="EMBL" id="KAE8123846.1"/>
    </source>
</evidence>
<sequence length="167" mass="18790">MDPLSLEKLRAIKNPLWYPSLSSSMKVFLTVFFPNTGSALFSYKFAFIIGNLIVAVLIGESKIFSSKPSLANDVIYHEYINKSQSLQSCSTVEVKRQAKTLICVEENVKWTGKDAEDNGAIKWAEAKEDLDGNNGFALPAEELSKRADDLIARVRRNRKLEARILLY</sequence>
<keyword evidence="1" id="KW-0812">Transmembrane</keyword>
<reference evidence="2 3" key="1">
    <citation type="submission" date="2019-06" db="EMBL/GenBank/DDBJ databases">
        <title>A chromosomal-level reference genome of Carpinus fangiana (Coryloideae, Betulaceae).</title>
        <authorList>
            <person name="Yang X."/>
            <person name="Wang Z."/>
            <person name="Zhang L."/>
            <person name="Hao G."/>
            <person name="Liu J."/>
            <person name="Yang Y."/>
        </authorList>
    </citation>
    <scope>NUCLEOTIDE SEQUENCE [LARGE SCALE GENOMIC DNA]</scope>
    <source>
        <strain evidence="2">Cfa_2016G</strain>
        <tissue evidence="2">Leaf</tissue>
    </source>
</reference>
<dbReference type="PANTHER" id="PTHR35762:SF2">
    <property type="entry name" value="TRANSMEMBRANE PROTEIN"/>
    <property type="match status" value="1"/>
</dbReference>
<evidence type="ECO:0008006" key="4">
    <source>
        <dbReference type="Google" id="ProtNLM"/>
    </source>
</evidence>
<dbReference type="PANTHER" id="PTHR35762">
    <property type="entry name" value="TRANSMEMBRANE PROTEIN"/>
    <property type="match status" value="1"/>
</dbReference>
<keyword evidence="1" id="KW-0472">Membrane</keyword>
<proteinExistence type="predicted"/>
<keyword evidence="1" id="KW-1133">Transmembrane helix</keyword>
<name>A0A5N6RN16_9ROSI</name>
<dbReference type="Proteomes" id="UP000327013">
    <property type="component" value="Chromosome 8"/>
</dbReference>
<dbReference type="EMBL" id="CM017328">
    <property type="protein sequence ID" value="KAE8123846.1"/>
    <property type="molecule type" value="Genomic_DNA"/>
</dbReference>
<gene>
    <name evidence="2" type="ORF">FH972_018768</name>
</gene>
<evidence type="ECO:0000256" key="1">
    <source>
        <dbReference type="SAM" id="Phobius"/>
    </source>
</evidence>
<keyword evidence="3" id="KW-1185">Reference proteome</keyword>
<accession>A0A5N6RN16</accession>
<dbReference type="OrthoDB" id="781735at2759"/>
<organism evidence="2 3">
    <name type="scientific">Carpinus fangiana</name>
    <dbReference type="NCBI Taxonomy" id="176857"/>
    <lineage>
        <taxon>Eukaryota</taxon>
        <taxon>Viridiplantae</taxon>
        <taxon>Streptophyta</taxon>
        <taxon>Embryophyta</taxon>
        <taxon>Tracheophyta</taxon>
        <taxon>Spermatophyta</taxon>
        <taxon>Magnoliopsida</taxon>
        <taxon>eudicotyledons</taxon>
        <taxon>Gunneridae</taxon>
        <taxon>Pentapetalae</taxon>
        <taxon>rosids</taxon>
        <taxon>fabids</taxon>
        <taxon>Fagales</taxon>
        <taxon>Betulaceae</taxon>
        <taxon>Carpinus</taxon>
    </lineage>
</organism>
<evidence type="ECO:0000313" key="3">
    <source>
        <dbReference type="Proteomes" id="UP000327013"/>
    </source>
</evidence>
<protein>
    <recommendedName>
        <fullName evidence="4">DUF4408 domain-containing protein</fullName>
    </recommendedName>
</protein>
<feature type="transmembrane region" description="Helical" evidence="1">
    <location>
        <begin position="40"/>
        <end position="59"/>
    </location>
</feature>
<dbReference type="AlphaFoldDB" id="A0A5N6RN16"/>